<evidence type="ECO:0000256" key="1">
    <source>
        <dbReference type="SAM" id="SignalP"/>
    </source>
</evidence>
<name>A0A0G2GDY8_9PEZI</name>
<sequence length="145" mass="15800">MKFSASTITAIVLGLSASAVAAPTSDAPLNPLEKRVDCVAKAAMVHKWWVEYPYRRYRIAYSITRPDIDPDQLGDSCSDFGGDAIAKCSAIDGDVSCYYSAADQSWFIDNNQAAKVGIVVAGDWIEECMIAAFRDKLAARWGCHL</sequence>
<protein>
    <recommendedName>
        <fullName evidence="4">Secreted protein</fullName>
    </recommendedName>
</protein>
<proteinExistence type="predicted"/>
<keyword evidence="1" id="KW-0732">Signal</keyword>
<evidence type="ECO:0000313" key="3">
    <source>
        <dbReference type="Proteomes" id="UP000034182"/>
    </source>
</evidence>
<feature type="chain" id="PRO_5002544640" description="Secreted protein" evidence="1">
    <location>
        <begin position="22"/>
        <end position="145"/>
    </location>
</feature>
<dbReference type="Proteomes" id="UP000034182">
    <property type="component" value="Unassembled WGS sequence"/>
</dbReference>
<feature type="signal peptide" evidence="1">
    <location>
        <begin position="1"/>
        <end position="21"/>
    </location>
</feature>
<accession>A0A0G2GDY8</accession>
<organism evidence="2 3">
    <name type="scientific">Diplodia seriata</name>
    <dbReference type="NCBI Taxonomy" id="420778"/>
    <lineage>
        <taxon>Eukaryota</taxon>
        <taxon>Fungi</taxon>
        <taxon>Dikarya</taxon>
        <taxon>Ascomycota</taxon>
        <taxon>Pezizomycotina</taxon>
        <taxon>Dothideomycetes</taxon>
        <taxon>Dothideomycetes incertae sedis</taxon>
        <taxon>Botryosphaeriales</taxon>
        <taxon>Botryosphaeriaceae</taxon>
        <taxon>Diplodia</taxon>
    </lineage>
</organism>
<evidence type="ECO:0008006" key="4">
    <source>
        <dbReference type="Google" id="ProtNLM"/>
    </source>
</evidence>
<gene>
    <name evidence="2" type="ORF">UCDDS831_g07730</name>
</gene>
<dbReference type="EMBL" id="LAQI01000198">
    <property type="protein sequence ID" value="KKY15270.1"/>
    <property type="molecule type" value="Genomic_DNA"/>
</dbReference>
<dbReference type="AlphaFoldDB" id="A0A0G2GDY8"/>
<reference evidence="2 3" key="1">
    <citation type="submission" date="2015-03" db="EMBL/GenBank/DDBJ databases">
        <authorList>
            <person name="Morales-Cruz A."/>
            <person name="Amrine K.C."/>
            <person name="Cantu D."/>
        </authorList>
    </citation>
    <scope>NUCLEOTIDE SEQUENCE [LARGE SCALE GENOMIC DNA]</scope>
    <source>
        <strain evidence="2">DS831</strain>
    </source>
</reference>
<evidence type="ECO:0000313" key="2">
    <source>
        <dbReference type="EMBL" id="KKY15270.1"/>
    </source>
</evidence>
<comment type="caution">
    <text evidence="2">The sequence shown here is derived from an EMBL/GenBank/DDBJ whole genome shotgun (WGS) entry which is preliminary data.</text>
</comment>
<reference evidence="2 3" key="2">
    <citation type="submission" date="2015-05" db="EMBL/GenBank/DDBJ databases">
        <title>Distinctive expansion of gene families associated with plant cell wall degradation and secondary metabolism in the genomes of grapevine trunk pathogens.</title>
        <authorList>
            <person name="Lawrence D.P."/>
            <person name="Travadon R."/>
            <person name="Rolshausen P.E."/>
            <person name="Baumgartner K."/>
        </authorList>
    </citation>
    <scope>NUCLEOTIDE SEQUENCE [LARGE SCALE GENOMIC DNA]</scope>
    <source>
        <strain evidence="2">DS831</strain>
    </source>
</reference>